<organism evidence="3 4">
    <name type="scientific">Fusarium coffeatum</name>
    <dbReference type="NCBI Taxonomy" id="231269"/>
    <lineage>
        <taxon>Eukaryota</taxon>
        <taxon>Fungi</taxon>
        <taxon>Dikarya</taxon>
        <taxon>Ascomycota</taxon>
        <taxon>Pezizomycotina</taxon>
        <taxon>Sordariomycetes</taxon>
        <taxon>Hypocreomycetidae</taxon>
        <taxon>Hypocreales</taxon>
        <taxon>Nectriaceae</taxon>
        <taxon>Fusarium</taxon>
        <taxon>Fusarium incarnatum-equiseti species complex</taxon>
    </lineage>
</organism>
<reference evidence="3 4" key="1">
    <citation type="submission" date="2018-06" db="EMBL/GenBank/DDBJ databases">
        <title>Fusarium incarnatum-equiseti species complex species 28.</title>
        <authorList>
            <person name="Gardiner D.M."/>
        </authorList>
    </citation>
    <scope>NUCLEOTIDE SEQUENCE [LARGE SCALE GENOMIC DNA]</scope>
    <source>
        <strain evidence="3 4">FIESC_28</strain>
    </source>
</reference>
<dbReference type="EMBL" id="QKXC01000147">
    <property type="protein sequence ID" value="RBR16076.1"/>
    <property type="molecule type" value="Genomic_DNA"/>
</dbReference>
<keyword evidence="4" id="KW-1185">Reference proteome</keyword>
<dbReference type="InterPro" id="IPR025676">
    <property type="entry name" value="Clr5_dom"/>
</dbReference>
<dbReference type="Gene3D" id="1.25.40.10">
    <property type="entry name" value="Tetratricopeptide repeat domain"/>
    <property type="match status" value="1"/>
</dbReference>
<dbReference type="GeneID" id="41996534"/>
<feature type="region of interest" description="Disordered" evidence="1">
    <location>
        <begin position="86"/>
        <end position="163"/>
    </location>
</feature>
<dbReference type="RefSeq" id="XP_031014709.1">
    <property type="nucleotide sequence ID" value="XM_031161238.1"/>
</dbReference>
<gene>
    <name evidence="3" type="ORF">FIESC28_07096</name>
</gene>
<feature type="compositionally biased region" description="Acidic residues" evidence="1">
    <location>
        <begin position="101"/>
        <end position="121"/>
    </location>
</feature>
<evidence type="ECO:0000256" key="1">
    <source>
        <dbReference type="SAM" id="MobiDB-lite"/>
    </source>
</evidence>
<feature type="compositionally biased region" description="Basic and acidic residues" evidence="1">
    <location>
        <begin position="19"/>
        <end position="29"/>
    </location>
</feature>
<dbReference type="AlphaFoldDB" id="A0A366RI48"/>
<name>A0A366RI48_9HYPO</name>
<proteinExistence type="predicted"/>
<accession>A0A366RI48</accession>
<dbReference type="OrthoDB" id="5308957at2759"/>
<sequence>MSSSLPALAPRLPGCPPPVDDRTYTKEHSEDEWESMREIIRKLYIKDNRKLNETMAILQARYGFAATEQMFKKRLKKWNLRKRTYRKGQTNSTAPTPVTEVDAEGEADADTDADADADVEMGTETRAVTEETETPIDYSGASTVDDQGSSSSSTSPEELADQDDTSMAMTLVQPSNTGPYADLEQVLGSVFNWSQSKLEFLPSISDPMSAYLANPNSPPIQDSRTMYRIFELVFDLWYHGKGDLAGMAARRGFYVLEFVLSEDHPDLIWHVLDTIFDMVDRGHLQLLGLFLDHATVLAKRQLPAQHPLLLILQQLRDCDFHSEEGRSYLCHLLRQAWLRNVDLLGQHIETSDAHRLWLYEQLIWDGRTRLRKGSDLRKRQEAMYQALERLSQAQTQTSNVIDADSLRVEALRLEFTQMDVGDKVKAEELATNLLDITRSDTGPKSNDRFHAYACKMLARVQEEKRDWVMAERNLQHAISKRESAHGGDNNLRVIRDMWVLAAHYQKAGRLDDANAITTDALSRAQRFLSQGME</sequence>
<dbReference type="PANTHER" id="PTHR38788:SF3">
    <property type="entry name" value="CLR5 DOMAIN-CONTAINING PROTEIN"/>
    <property type="match status" value="1"/>
</dbReference>
<protein>
    <recommendedName>
        <fullName evidence="2">Clr5 domain-containing protein</fullName>
    </recommendedName>
</protein>
<evidence type="ECO:0000313" key="3">
    <source>
        <dbReference type="EMBL" id="RBR16076.1"/>
    </source>
</evidence>
<dbReference type="Pfam" id="PF14420">
    <property type="entry name" value="Clr5"/>
    <property type="match status" value="1"/>
</dbReference>
<feature type="region of interest" description="Disordered" evidence="1">
    <location>
        <begin position="1"/>
        <end position="29"/>
    </location>
</feature>
<dbReference type="PANTHER" id="PTHR38788">
    <property type="entry name" value="CLR5 DOMAIN-CONTAINING PROTEIN"/>
    <property type="match status" value="1"/>
</dbReference>
<comment type="caution">
    <text evidence="3">The sequence shown here is derived from an EMBL/GenBank/DDBJ whole genome shotgun (WGS) entry which is preliminary data.</text>
</comment>
<evidence type="ECO:0000313" key="4">
    <source>
        <dbReference type="Proteomes" id="UP000253153"/>
    </source>
</evidence>
<dbReference type="Proteomes" id="UP000253153">
    <property type="component" value="Unassembled WGS sequence"/>
</dbReference>
<evidence type="ECO:0000259" key="2">
    <source>
        <dbReference type="Pfam" id="PF14420"/>
    </source>
</evidence>
<dbReference type="InterPro" id="IPR011990">
    <property type="entry name" value="TPR-like_helical_dom_sf"/>
</dbReference>
<feature type="compositionally biased region" description="Polar residues" evidence="1">
    <location>
        <begin position="87"/>
        <end position="96"/>
    </location>
</feature>
<feature type="domain" description="Clr5" evidence="2">
    <location>
        <begin position="29"/>
        <end position="82"/>
    </location>
</feature>